<dbReference type="Proteomes" id="UP001180020">
    <property type="component" value="Unassembled WGS sequence"/>
</dbReference>
<dbReference type="EMBL" id="JAUJYO010000015">
    <property type="protein sequence ID" value="KAK1297471.1"/>
    <property type="molecule type" value="Genomic_DNA"/>
</dbReference>
<evidence type="ECO:0000313" key="3">
    <source>
        <dbReference type="Proteomes" id="UP001180020"/>
    </source>
</evidence>
<proteinExistence type="predicted"/>
<feature type="chain" id="PRO_5043642326" evidence="1">
    <location>
        <begin position="33"/>
        <end position="101"/>
    </location>
</feature>
<name>A0AAV9D757_ACOCL</name>
<dbReference type="AlphaFoldDB" id="A0AAV9D757"/>
<reference evidence="2" key="1">
    <citation type="journal article" date="2023" name="Nat. Commun.">
        <title>Diploid and tetraploid genomes of Acorus and the evolution of monocots.</title>
        <authorList>
            <person name="Ma L."/>
            <person name="Liu K.W."/>
            <person name="Li Z."/>
            <person name="Hsiao Y.Y."/>
            <person name="Qi Y."/>
            <person name="Fu T."/>
            <person name="Tang G.D."/>
            <person name="Zhang D."/>
            <person name="Sun W.H."/>
            <person name="Liu D.K."/>
            <person name="Li Y."/>
            <person name="Chen G.Z."/>
            <person name="Liu X.D."/>
            <person name="Liao X.Y."/>
            <person name="Jiang Y.T."/>
            <person name="Yu X."/>
            <person name="Hao Y."/>
            <person name="Huang J."/>
            <person name="Zhao X.W."/>
            <person name="Ke S."/>
            <person name="Chen Y.Y."/>
            <person name="Wu W.L."/>
            <person name="Hsu J.L."/>
            <person name="Lin Y.F."/>
            <person name="Huang M.D."/>
            <person name="Li C.Y."/>
            <person name="Huang L."/>
            <person name="Wang Z.W."/>
            <person name="Zhao X."/>
            <person name="Zhong W.Y."/>
            <person name="Peng D.H."/>
            <person name="Ahmad S."/>
            <person name="Lan S."/>
            <person name="Zhang J.S."/>
            <person name="Tsai W.C."/>
            <person name="Van de Peer Y."/>
            <person name="Liu Z.J."/>
        </authorList>
    </citation>
    <scope>NUCLEOTIDE SEQUENCE</scope>
    <source>
        <strain evidence="2">CP</strain>
    </source>
</reference>
<evidence type="ECO:0000313" key="2">
    <source>
        <dbReference type="EMBL" id="KAK1297471.1"/>
    </source>
</evidence>
<keyword evidence="3" id="KW-1185">Reference proteome</keyword>
<gene>
    <name evidence="2" type="ORF">QJS10_CPB15g01801</name>
</gene>
<feature type="signal peptide" evidence="1">
    <location>
        <begin position="1"/>
        <end position="32"/>
    </location>
</feature>
<accession>A0AAV9D757</accession>
<comment type="caution">
    <text evidence="2">The sequence shown here is derived from an EMBL/GenBank/DDBJ whole genome shotgun (WGS) entry which is preliminary data.</text>
</comment>
<keyword evidence="1" id="KW-0732">Signal</keyword>
<evidence type="ECO:0000256" key="1">
    <source>
        <dbReference type="SAM" id="SignalP"/>
    </source>
</evidence>
<sequence>MPSFKSKAARRCARWVILFLLISTSLLVPATSYSSHKKAIMSQKVKNMKPGTASMRKSMFRFWRVLGVKDNELIFTQGRPGMGHQVDGCLAPHGGGPKQIS</sequence>
<protein>
    <submittedName>
        <fullName evidence="2">Uncharacterized protein</fullName>
    </submittedName>
</protein>
<organism evidence="2 3">
    <name type="scientific">Acorus calamus</name>
    <name type="common">Sweet flag</name>
    <dbReference type="NCBI Taxonomy" id="4465"/>
    <lineage>
        <taxon>Eukaryota</taxon>
        <taxon>Viridiplantae</taxon>
        <taxon>Streptophyta</taxon>
        <taxon>Embryophyta</taxon>
        <taxon>Tracheophyta</taxon>
        <taxon>Spermatophyta</taxon>
        <taxon>Magnoliopsida</taxon>
        <taxon>Liliopsida</taxon>
        <taxon>Acoraceae</taxon>
        <taxon>Acorus</taxon>
    </lineage>
</organism>
<reference evidence="2" key="2">
    <citation type="submission" date="2023-06" db="EMBL/GenBank/DDBJ databases">
        <authorList>
            <person name="Ma L."/>
            <person name="Liu K.-W."/>
            <person name="Li Z."/>
            <person name="Hsiao Y.-Y."/>
            <person name="Qi Y."/>
            <person name="Fu T."/>
            <person name="Tang G."/>
            <person name="Zhang D."/>
            <person name="Sun W.-H."/>
            <person name="Liu D.-K."/>
            <person name="Li Y."/>
            <person name="Chen G.-Z."/>
            <person name="Liu X.-D."/>
            <person name="Liao X.-Y."/>
            <person name="Jiang Y.-T."/>
            <person name="Yu X."/>
            <person name="Hao Y."/>
            <person name="Huang J."/>
            <person name="Zhao X.-W."/>
            <person name="Ke S."/>
            <person name="Chen Y.-Y."/>
            <person name="Wu W.-L."/>
            <person name="Hsu J.-L."/>
            <person name="Lin Y.-F."/>
            <person name="Huang M.-D."/>
            <person name="Li C.-Y."/>
            <person name="Huang L."/>
            <person name="Wang Z.-W."/>
            <person name="Zhao X."/>
            <person name="Zhong W.-Y."/>
            <person name="Peng D.-H."/>
            <person name="Ahmad S."/>
            <person name="Lan S."/>
            <person name="Zhang J.-S."/>
            <person name="Tsai W.-C."/>
            <person name="Van De Peer Y."/>
            <person name="Liu Z.-J."/>
        </authorList>
    </citation>
    <scope>NUCLEOTIDE SEQUENCE</scope>
    <source>
        <strain evidence="2">CP</strain>
        <tissue evidence="2">Leaves</tissue>
    </source>
</reference>